<dbReference type="GO" id="GO:0032259">
    <property type="term" value="P:methylation"/>
    <property type="evidence" value="ECO:0007669"/>
    <property type="project" value="UniProtKB-KW"/>
</dbReference>
<accession>A0A166P9C9</accession>
<proteinExistence type="predicted"/>
<dbReference type="GO" id="GO:0008757">
    <property type="term" value="F:S-adenosylmethionine-dependent methyltransferase activity"/>
    <property type="evidence" value="ECO:0007669"/>
    <property type="project" value="UniProtKB-ARBA"/>
</dbReference>
<dbReference type="GO" id="GO:0005737">
    <property type="term" value="C:cytoplasm"/>
    <property type="evidence" value="ECO:0007669"/>
    <property type="project" value="TreeGrafter"/>
</dbReference>
<dbReference type="Pfam" id="PF10294">
    <property type="entry name" value="Methyltransf_16"/>
    <property type="match status" value="1"/>
</dbReference>
<dbReference type="STRING" id="436010.A0A166P9C9"/>
<keyword evidence="1" id="KW-0963">Cytoplasm</keyword>
<dbReference type="InterPro" id="IPR029063">
    <property type="entry name" value="SAM-dependent_MTases_sf"/>
</dbReference>
<keyword evidence="3" id="KW-0808">Transferase</keyword>
<dbReference type="InterPro" id="IPR019410">
    <property type="entry name" value="Methyltransf_16"/>
</dbReference>
<evidence type="ECO:0000256" key="2">
    <source>
        <dbReference type="ARBA" id="ARBA00022603"/>
    </source>
</evidence>
<dbReference type="PANTHER" id="PTHR14614">
    <property type="entry name" value="HEPATOCELLULAR CARCINOMA-ASSOCIATED ANTIGEN"/>
    <property type="match status" value="1"/>
</dbReference>
<protein>
    <recommendedName>
        <fullName evidence="8">Elongation factor methyltransferase 7</fullName>
    </recommendedName>
</protein>
<sequence>MRTMRSCPSAISSLPPTPEPTVTIYERDPQSRRAFRQAVPESEIAAEDDWEKIEIKLVGKTELWGHYLWNAARAFTTFLDENPQLYRGRNVLELGAAGGLPGIVAAKNGARKVVLTDYDEPLINNLKDNIKTNFGIARGYGEDEAYPEDRISAIEYRWGQTVVPLLDLLPKSSPVRGFDVIILSDLVFNHSQHIALLQSCLDTLAPHPSNCSEETKATVPAPVVLVFYSHHVPRYADRDLRLFVEAKERGWVCEEMAVEKYPPMFPEDPGSEEVRSTVHRWKLTR</sequence>
<evidence type="ECO:0008006" key="8">
    <source>
        <dbReference type="Google" id="ProtNLM"/>
    </source>
</evidence>
<evidence type="ECO:0000313" key="7">
    <source>
        <dbReference type="Proteomes" id="UP000076532"/>
    </source>
</evidence>
<dbReference type="OrthoDB" id="46564at2759"/>
<dbReference type="Proteomes" id="UP000076532">
    <property type="component" value="Unassembled WGS sequence"/>
</dbReference>
<organism evidence="6 7">
    <name type="scientific">Athelia psychrophila</name>
    <dbReference type="NCBI Taxonomy" id="1759441"/>
    <lineage>
        <taxon>Eukaryota</taxon>
        <taxon>Fungi</taxon>
        <taxon>Dikarya</taxon>
        <taxon>Basidiomycota</taxon>
        <taxon>Agaricomycotina</taxon>
        <taxon>Agaricomycetes</taxon>
        <taxon>Agaricomycetidae</taxon>
        <taxon>Atheliales</taxon>
        <taxon>Atheliaceae</taxon>
        <taxon>Athelia</taxon>
    </lineage>
</organism>
<dbReference type="CDD" id="cd02440">
    <property type="entry name" value="AdoMet_MTases"/>
    <property type="match status" value="1"/>
</dbReference>
<keyword evidence="7" id="KW-1185">Reference proteome</keyword>
<dbReference type="EMBL" id="KV417518">
    <property type="protein sequence ID" value="KZP25858.1"/>
    <property type="molecule type" value="Genomic_DNA"/>
</dbReference>
<reference evidence="6 7" key="1">
    <citation type="journal article" date="2016" name="Mol. Biol. Evol.">
        <title>Comparative Genomics of Early-Diverging Mushroom-Forming Fungi Provides Insights into the Origins of Lignocellulose Decay Capabilities.</title>
        <authorList>
            <person name="Nagy L.G."/>
            <person name="Riley R."/>
            <person name="Tritt A."/>
            <person name="Adam C."/>
            <person name="Daum C."/>
            <person name="Floudas D."/>
            <person name="Sun H."/>
            <person name="Yadav J.S."/>
            <person name="Pangilinan J."/>
            <person name="Larsson K.H."/>
            <person name="Matsuura K."/>
            <person name="Barry K."/>
            <person name="Labutti K."/>
            <person name="Kuo R."/>
            <person name="Ohm R.A."/>
            <person name="Bhattacharya S.S."/>
            <person name="Shirouzu T."/>
            <person name="Yoshinaga Y."/>
            <person name="Martin F.M."/>
            <person name="Grigoriev I.V."/>
            <person name="Hibbett D.S."/>
        </authorList>
    </citation>
    <scope>NUCLEOTIDE SEQUENCE [LARGE SCALE GENOMIC DNA]</scope>
    <source>
        <strain evidence="6 7">CBS 109695</strain>
    </source>
</reference>
<evidence type="ECO:0000256" key="3">
    <source>
        <dbReference type="ARBA" id="ARBA00022679"/>
    </source>
</evidence>
<dbReference type="SUPFAM" id="SSF53335">
    <property type="entry name" value="S-adenosyl-L-methionine-dependent methyltransferases"/>
    <property type="match status" value="1"/>
</dbReference>
<evidence type="ECO:0000256" key="4">
    <source>
        <dbReference type="ARBA" id="ARBA00022691"/>
    </source>
</evidence>
<evidence type="ECO:0000256" key="5">
    <source>
        <dbReference type="SAM" id="MobiDB-lite"/>
    </source>
</evidence>
<keyword evidence="2" id="KW-0489">Methyltransferase</keyword>
<feature type="region of interest" description="Disordered" evidence="5">
    <location>
        <begin position="1"/>
        <end position="22"/>
    </location>
</feature>
<evidence type="ECO:0000256" key="1">
    <source>
        <dbReference type="ARBA" id="ARBA00022490"/>
    </source>
</evidence>
<evidence type="ECO:0000313" key="6">
    <source>
        <dbReference type="EMBL" id="KZP25858.1"/>
    </source>
</evidence>
<name>A0A166P9C9_9AGAM</name>
<dbReference type="PANTHER" id="PTHR14614:SF10">
    <property type="entry name" value="PROTEIN N-TERMINAL AND LYSINE N-METHYLTRANSFERASE EFM7"/>
    <property type="match status" value="1"/>
</dbReference>
<dbReference type="InterPro" id="IPR025784">
    <property type="entry name" value="EFM7"/>
</dbReference>
<keyword evidence="4" id="KW-0949">S-adenosyl-L-methionine</keyword>
<dbReference type="PROSITE" id="PS51560">
    <property type="entry name" value="SAM_MT_NNT1"/>
    <property type="match status" value="1"/>
</dbReference>
<dbReference type="AlphaFoldDB" id="A0A166P9C9"/>
<gene>
    <name evidence="6" type="ORF">FIBSPDRAFT_368717</name>
</gene>
<dbReference type="Gene3D" id="3.40.50.150">
    <property type="entry name" value="Vaccinia Virus protein VP39"/>
    <property type="match status" value="1"/>
</dbReference>